<comment type="caution">
    <text evidence="2">The sequence shown here is derived from an EMBL/GenBank/DDBJ whole genome shotgun (WGS) entry which is preliminary data.</text>
</comment>
<dbReference type="SUPFAM" id="SSF53448">
    <property type="entry name" value="Nucleotide-diphospho-sugar transferases"/>
    <property type="match status" value="1"/>
</dbReference>
<proteinExistence type="predicted"/>
<evidence type="ECO:0000313" key="2">
    <source>
        <dbReference type="EMBL" id="GAA0712678.1"/>
    </source>
</evidence>
<sequence>MSATDPARIAVVIPALNEERAIRGIVESVLAITPNVIVIDDGSTDATVERIADLPVTLIRHATPLGKGQGLRDGFRKARELGFDAVIAMDGDGQHLAADIPRLLAAARRYPEHIVIGARVLNRDNQPPARRRANNFADWGISWGCGIPVVDTQSGQRYYPLGALELADLAADDFVFEAALLIAAAREKGLGIVSVPIESRYHGEFRGSHFRPVRDVTRITWYTIRRIVHYGRVVDSYRRSHATPPLVFDPAVEH</sequence>
<dbReference type="Pfam" id="PF00535">
    <property type="entry name" value="Glycos_transf_2"/>
    <property type="match status" value="1"/>
</dbReference>
<dbReference type="RefSeq" id="WP_343789032.1">
    <property type="nucleotide sequence ID" value="NZ_BAAAEU010000006.1"/>
</dbReference>
<dbReference type="PANTHER" id="PTHR48090:SF7">
    <property type="entry name" value="RFBJ PROTEIN"/>
    <property type="match status" value="1"/>
</dbReference>
<dbReference type="Proteomes" id="UP001501523">
    <property type="component" value="Unassembled WGS sequence"/>
</dbReference>
<accession>A0ABP3TQU8</accession>
<dbReference type="InterPro" id="IPR050256">
    <property type="entry name" value="Glycosyltransferase_2"/>
</dbReference>
<evidence type="ECO:0000313" key="3">
    <source>
        <dbReference type="Proteomes" id="UP001501523"/>
    </source>
</evidence>
<protein>
    <submittedName>
        <fullName evidence="2">Glycosyltransferase family 2 protein</fullName>
    </submittedName>
</protein>
<name>A0ABP3TQU8_9GAMM</name>
<gene>
    <name evidence="2" type="ORF">GCM10009105_15480</name>
</gene>
<dbReference type="EMBL" id="BAAAEU010000006">
    <property type="protein sequence ID" value="GAA0712678.1"/>
    <property type="molecule type" value="Genomic_DNA"/>
</dbReference>
<dbReference type="PANTHER" id="PTHR48090">
    <property type="entry name" value="UNDECAPRENYL-PHOSPHATE 4-DEOXY-4-FORMAMIDO-L-ARABINOSE TRANSFERASE-RELATED"/>
    <property type="match status" value="1"/>
</dbReference>
<dbReference type="CDD" id="cd04179">
    <property type="entry name" value="DPM_DPG-synthase_like"/>
    <property type="match status" value="1"/>
</dbReference>
<evidence type="ECO:0000259" key="1">
    <source>
        <dbReference type="Pfam" id="PF00535"/>
    </source>
</evidence>
<reference evidence="3" key="1">
    <citation type="journal article" date="2019" name="Int. J. Syst. Evol. Microbiol.">
        <title>The Global Catalogue of Microorganisms (GCM) 10K type strain sequencing project: providing services to taxonomists for standard genome sequencing and annotation.</title>
        <authorList>
            <consortium name="The Broad Institute Genomics Platform"/>
            <consortium name="The Broad Institute Genome Sequencing Center for Infectious Disease"/>
            <person name="Wu L."/>
            <person name="Ma J."/>
        </authorList>
    </citation>
    <scope>NUCLEOTIDE SEQUENCE [LARGE SCALE GENOMIC DNA]</scope>
    <source>
        <strain evidence="3">JCM 15421</strain>
    </source>
</reference>
<feature type="domain" description="Glycosyltransferase 2-like" evidence="1">
    <location>
        <begin position="11"/>
        <end position="134"/>
    </location>
</feature>
<dbReference type="InterPro" id="IPR029044">
    <property type="entry name" value="Nucleotide-diphossugar_trans"/>
</dbReference>
<dbReference type="Gene3D" id="3.90.550.10">
    <property type="entry name" value="Spore Coat Polysaccharide Biosynthesis Protein SpsA, Chain A"/>
    <property type="match status" value="1"/>
</dbReference>
<dbReference type="InterPro" id="IPR001173">
    <property type="entry name" value="Glyco_trans_2-like"/>
</dbReference>
<keyword evidence="3" id="KW-1185">Reference proteome</keyword>
<organism evidence="2 3">
    <name type="scientific">Dokdonella soli</name>
    <dbReference type="NCBI Taxonomy" id="529810"/>
    <lineage>
        <taxon>Bacteria</taxon>
        <taxon>Pseudomonadati</taxon>
        <taxon>Pseudomonadota</taxon>
        <taxon>Gammaproteobacteria</taxon>
        <taxon>Lysobacterales</taxon>
        <taxon>Rhodanobacteraceae</taxon>
        <taxon>Dokdonella</taxon>
    </lineage>
</organism>